<dbReference type="STRING" id="1314751.GCA_001591425_02362"/>
<dbReference type="RefSeq" id="WP_066416278.1">
    <property type="nucleotide sequence ID" value="NZ_CP018866.1"/>
</dbReference>
<name>A0A223KKH7_9BACI</name>
<keyword evidence="1" id="KW-0472">Membrane</keyword>
<feature type="transmembrane region" description="Helical" evidence="1">
    <location>
        <begin position="53"/>
        <end position="75"/>
    </location>
</feature>
<organism evidence="2 3">
    <name type="scientific">Sutcliffiella cohnii</name>
    <dbReference type="NCBI Taxonomy" id="33932"/>
    <lineage>
        <taxon>Bacteria</taxon>
        <taxon>Bacillati</taxon>
        <taxon>Bacillota</taxon>
        <taxon>Bacilli</taxon>
        <taxon>Bacillales</taxon>
        <taxon>Bacillaceae</taxon>
        <taxon>Sutcliffiella</taxon>
    </lineage>
</organism>
<dbReference type="Proteomes" id="UP000215224">
    <property type="component" value="Chromosome"/>
</dbReference>
<keyword evidence="1" id="KW-1133">Transmembrane helix</keyword>
<keyword evidence="1" id="KW-0812">Transmembrane</keyword>
<proteinExistence type="predicted"/>
<dbReference type="KEGG" id="bcoh:BC6307_00740"/>
<evidence type="ECO:0000313" key="3">
    <source>
        <dbReference type="Proteomes" id="UP000215224"/>
    </source>
</evidence>
<protein>
    <submittedName>
        <fullName evidence="2">Uncharacterized protein</fullName>
    </submittedName>
</protein>
<evidence type="ECO:0000313" key="2">
    <source>
        <dbReference type="EMBL" id="AST89906.1"/>
    </source>
</evidence>
<sequence>MSNNKRLSIKGMLSLEDFIKYNKYHLNKTVTIYFIICFFILFAIIQGPLSGDLFFIIIFAGIPSLIISSLLFLFAKTVNKQRAIKEFNSDQLIKKETMYSFSSEGIEQKYS</sequence>
<feature type="transmembrane region" description="Helical" evidence="1">
    <location>
        <begin position="30"/>
        <end position="47"/>
    </location>
</feature>
<evidence type="ECO:0000256" key="1">
    <source>
        <dbReference type="SAM" id="Phobius"/>
    </source>
</evidence>
<reference evidence="2 3" key="1">
    <citation type="submission" date="2016-12" db="EMBL/GenBank/DDBJ databases">
        <title>The whole genome sequencing and assembly of Bacillus cohnii DSM 6307T strain.</title>
        <authorList>
            <person name="Lee Y.-J."/>
            <person name="Yi H."/>
            <person name="Bahn Y.-S."/>
            <person name="Kim J.F."/>
            <person name="Lee D.-W."/>
        </authorList>
    </citation>
    <scope>NUCLEOTIDE SEQUENCE [LARGE SCALE GENOMIC DNA]</scope>
    <source>
        <strain evidence="2 3">DSM 6307</strain>
    </source>
</reference>
<dbReference type="AlphaFoldDB" id="A0A223KKH7"/>
<keyword evidence="3" id="KW-1185">Reference proteome</keyword>
<dbReference type="EMBL" id="CP018866">
    <property type="protein sequence ID" value="AST89906.1"/>
    <property type="molecule type" value="Genomic_DNA"/>
</dbReference>
<gene>
    <name evidence="2" type="ORF">BC6307_00740</name>
</gene>
<accession>A0A223KKH7</accession>